<feature type="transmembrane region" description="Helical" evidence="7">
    <location>
        <begin position="137"/>
        <end position="161"/>
    </location>
</feature>
<dbReference type="InParanoid" id="A0A136ITA8"/>
<accession>A0A136ITA8</accession>
<dbReference type="Pfam" id="PF20684">
    <property type="entry name" value="Fung_rhodopsin"/>
    <property type="match status" value="1"/>
</dbReference>
<reference evidence="10" key="1">
    <citation type="submission" date="2016-02" db="EMBL/GenBank/DDBJ databases">
        <title>Draft genome sequence of Microdochium bolleyi, a fungal endophyte of beachgrass.</title>
        <authorList>
            <consortium name="DOE Joint Genome Institute"/>
            <person name="David A.S."/>
            <person name="May G."/>
            <person name="Haridas S."/>
            <person name="Lim J."/>
            <person name="Wang M."/>
            <person name="Labutti K."/>
            <person name="Lipzen A."/>
            <person name="Barry K."/>
            <person name="Grigoriev I.V."/>
        </authorList>
    </citation>
    <scope>NUCLEOTIDE SEQUENCE [LARGE SCALE GENOMIC DNA]</scope>
    <source>
        <strain evidence="10">J235TASD1</strain>
    </source>
</reference>
<evidence type="ECO:0000256" key="2">
    <source>
        <dbReference type="ARBA" id="ARBA00022692"/>
    </source>
</evidence>
<evidence type="ECO:0000313" key="9">
    <source>
        <dbReference type="EMBL" id="KXJ88059.1"/>
    </source>
</evidence>
<comment type="subcellular location">
    <subcellularLocation>
        <location evidence="1">Membrane</location>
        <topology evidence="1">Multi-pass membrane protein</topology>
    </subcellularLocation>
</comment>
<feature type="region of interest" description="Disordered" evidence="6">
    <location>
        <begin position="314"/>
        <end position="337"/>
    </location>
</feature>
<comment type="similarity">
    <text evidence="5">Belongs to the SAT4 family.</text>
</comment>
<dbReference type="Proteomes" id="UP000070501">
    <property type="component" value="Unassembled WGS sequence"/>
</dbReference>
<dbReference type="OrthoDB" id="61113at2759"/>
<dbReference type="InterPro" id="IPR052337">
    <property type="entry name" value="SAT4-like"/>
</dbReference>
<feature type="transmembrane region" description="Helical" evidence="7">
    <location>
        <begin position="27"/>
        <end position="49"/>
    </location>
</feature>
<evidence type="ECO:0000256" key="5">
    <source>
        <dbReference type="ARBA" id="ARBA00038359"/>
    </source>
</evidence>
<organism evidence="9 10">
    <name type="scientific">Microdochium bolleyi</name>
    <dbReference type="NCBI Taxonomy" id="196109"/>
    <lineage>
        <taxon>Eukaryota</taxon>
        <taxon>Fungi</taxon>
        <taxon>Dikarya</taxon>
        <taxon>Ascomycota</taxon>
        <taxon>Pezizomycotina</taxon>
        <taxon>Sordariomycetes</taxon>
        <taxon>Xylariomycetidae</taxon>
        <taxon>Xylariales</taxon>
        <taxon>Microdochiaceae</taxon>
        <taxon>Microdochium</taxon>
    </lineage>
</organism>
<evidence type="ECO:0000256" key="7">
    <source>
        <dbReference type="SAM" id="Phobius"/>
    </source>
</evidence>
<feature type="transmembrane region" description="Helical" evidence="7">
    <location>
        <begin position="228"/>
        <end position="247"/>
    </location>
</feature>
<dbReference type="GO" id="GO:0016020">
    <property type="term" value="C:membrane"/>
    <property type="evidence" value="ECO:0007669"/>
    <property type="project" value="UniProtKB-SubCell"/>
</dbReference>
<evidence type="ECO:0000256" key="6">
    <source>
        <dbReference type="SAM" id="MobiDB-lite"/>
    </source>
</evidence>
<feature type="domain" description="Rhodopsin" evidence="8">
    <location>
        <begin position="46"/>
        <end position="293"/>
    </location>
</feature>
<feature type="transmembrane region" description="Helical" evidence="7">
    <location>
        <begin position="61"/>
        <end position="82"/>
    </location>
</feature>
<proteinExistence type="inferred from homology"/>
<feature type="transmembrane region" description="Helical" evidence="7">
    <location>
        <begin position="197"/>
        <end position="216"/>
    </location>
</feature>
<dbReference type="InterPro" id="IPR049326">
    <property type="entry name" value="Rhodopsin_dom_fungi"/>
</dbReference>
<feature type="transmembrane region" description="Helical" evidence="7">
    <location>
        <begin position="102"/>
        <end position="125"/>
    </location>
</feature>
<dbReference type="PANTHER" id="PTHR33048:SF47">
    <property type="entry name" value="INTEGRAL MEMBRANE PROTEIN-RELATED"/>
    <property type="match status" value="1"/>
</dbReference>
<evidence type="ECO:0000256" key="4">
    <source>
        <dbReference type="ARBA" id="ARBA00023136"/>
    </source>
</evidence>
<keyword evidence="2 7" id="KW-0812">Transmembrane</keyword>
<protein>
    <recommendedName>
        <fullName evidence="8">Rhodopsin domain-containing protein</fullName>
    </recommendedName>
</protein>
<name>A0A136ITA8_9PEZI</name>
<dbReference type="EMBL" id="KQ964260">
    <property type="protein sequence ID" value="KXJ88059.1"/>
    <property type="molecule type" value="Genomic_DNA"/>
</dbReference>
<keyword evidence="10" id="KW-1185">Reference proteome</keyword>
<evidence type="ECO:0000259" key="8">
    <source>
        <dbReference type="Pfam" id="PF20684"/>
    </source>
</evidence>
<gene>
    <name evidence="9" type="ORF">Micbo1qcDRAFT_207808</name>
</gene>
<feature type="transmembrane region" description="Helical" evidence="7">
    <location>
        <begin position="267"/>
        <end position="290"/>
    </location>
</feature>
<keyword evidence="3 7" id="KW-1133">Transmembrane helix</keyword>
<dbReference type="PANTHER" id="PTHR33048">
    <property type="entry name" value="PTH11-LIKE INTEGRAL MEMBRANE PROTEIN (AFU_ORTHOLOGUE AFUA_5G11245)"/>
    <property type="match status" value="1"/>
</dbReference>
<dbReference type="AlphaFoldDB" id="A0A136ITA8"/>
<keyword evidence="4 7" id="KW-0472">Membrane</keyword>
<evidence type="ECO:0000313" key="10">
    <source>
        <dbReference type="Proteomes" id="UP000070501"/>
    </source>
</evidence>
<evidence type="ECO:0000256" key="3">
    <source>
        <dbReference type="ARBA" id="ARBA00022989"/>
    </source>
</evidence>
<evidence type="ECO:0000256" key="1">
    <source>
        <dbReference type="ARBA" id="ARBA00004141"/>
    </source>
</evidence>
<sequence>MVSKSVFEFVSAANFGEPTPWSNTKPALVGVPIVFLTMAWVCVLSRLYTRFFLIRSPWWDDLCVFLYALFTTAATVAVIKAADHGLGQHFLKLTVSNMQKFLMYFYIINGAYATSTAIIKIALLLQYLRIFKRGTGIYRFTILILILTALWGFVYSVIAWVPCQRPSKYWSLALDETCYGFASTDIPQLVATYESHTGINMALDFILLAIPLQLFWAEGQTRLQRLRLLGIFSLGAICIVFAAWRLAVLIRSQVGTFPVFDPTWYSGLGILLALMEVNCAAICGSVPIFWPQLSARIGNIIVVREVKITTESRLENTMDDNDNNSGRHQSSRSRNRSIQLEDDDNYSAFSKRIGAVRHPDESEGSVYRLRQDSSSTFQMDEIDAADKRRKHYQDTYIMDQVDPLRGVKSQTVTTVEHR</sequence>